<dbReference type="Proteomes" id="UP001186974">
    <property type="component" value="Unassembled WGS sequence"/>
</dbReference>
<keyword evidence="2" id="KW-1185">Reference proteome</keyword>
<reference evidence="1" key="1">
    <citation type="submission" date="2024-09" db="EMBL/GenBank/DDBJ databases">
        <title>Black Yeasts Isolated from many extreme environments.</title>
        <authorList>
            <person name="Coleine C."/>
            <person name="Stajich J.E."/>
            <person name="Selbmann L."/>
        </authorList>
    </citation>
    <scope>NUCLEOTIDE SEQUENCE</scope>
    <source>
        <strain evidence="1">CCFEE 5737</strain>
    </source>
</reference>
<organism evidence="1 2">
    <name type="scientific">Coniosporium uncinatum</name>
    <dbReference type="NCBI Taxonomy" id="93489"/>
    <lineage>
        <taxon>Eukaryota</taxon>
        <taxon>Fungi</taxon>
        <taxon>Dikarya</taxon>
        <taxon>Ascomycota</taxon>
        <taxon>Pezizomycotina</taxon>
        <taxon>Dothideomycetes</taxon>
        <taxon>Dothideomycetes incertae sedis</taxon>
        <taxon>Coniosporium</taxon>
    </lineage>
</organism>
<protein>
    <submittedName>
        <fullName evidence="1">Uncharacterized protein</fullName>
    </submittedName>
</protein>
<accession>A0ACC3DB96</accession>
<comment type="caution">
    <text evidence="1">The sequence shown here is derived from an EMBL/GenBank/DDBJ whole genome shotgun (WGS) entry which is preliminary data.</text>
</comment>
<sequence>MSSLGSRSSRPPVQKSIGARIRDLPAEIQVEILSWFDCHILRQLEEHTSKPLSVIKGSENHFQQKVLCSRFATEVSFLYKDLTHYTTVYPGLFLTVVRQMDCLVELQMWQDTTYAVLDRAIEVFHLDESVEAYRKYYRVLTSLYLFKHNSINGDCAEREIWNYLSTLRKEDRKYILNFIRLLAAQLLQHYPIQYPPEMSAELVQDFQAKEVPLRLAERLAFEFLMISLSRISQSMYTDLLVSKSKGDAFLSKAEEYAGEIANSLRERLWHDPSLETYCLGFQFLRFGDNTYRVFFAEDPAPAQRQFHVYQAWRCGDSFKAFKKAIRMPRGKPLVWSEWLSG</sequence>
<dbReference type="EMBL" id="JAWDJW010006479">
    <property type="protein sequence ID" value="KAK3064568.1"/>
    <property type="molecule type" value="Genomic_DNA"/>
</dbReference>
<gene>
    <name evidence="1" type="ORF">LTS18_006018</name>
</gene>
<proteinExistence type="predicted"/>
<evidence type="ECO:0000313" key="1">
    <source>
        <dbReference type="EMBL" id="KAK3064568.1"/>
    </source>
</evidence>
<name>A0ACC3DB96_9PEZI</name>
<evidence type="ECO:0000313" key="2">
    <source>
        <dbReference type="Proteomes" id="UP001186974"/>
    </source>
</evidence>